<comment type="caution">
    <text evidence="1">The sequence shown here is derived from an EMBL/GenBank/DDBJ whole genome shotgun (WGS) entry which is preliminary data.</text>
</comment>
<sequence length="59" mass="6828">MKVIDVAKKLEKMIAVYFNGNNYVMNGLELSREDSKIIAFSLIHAYQLTEWIIHNKTGK</sequence>
<dbReference type="EMBL" id="RHLQ01000010">
    <property type="protein sequence ID" value="RND00033.1"/>
    <property type="molecule type" value="Genomic_DNA"/>
</dbReference>
<proteinExistence type="predicted"/>
<reference evidence="1 2" key="1">
    <citation type="journal article" date="2014" name="Int. J. Syst. Evol. Microbiol.">
        <title>Lysinibacillus halotolerans sp. nov., isolated from saline-alkaline soil.</title>
        <authorList>
            <person name="Kong D."/>
            <person name="Wang Y."/>
            <person name="Zhao B."/>
            <person name="Li Y."/>
            <person name="Song J."/>
            <person name="Zhai Y."/>
            <person name="Zhang C."/>
            <person name="Wang H."/>
            <person name="Chen X."/>
            <person name="Zhao B."/>
            <person name="Ruan Z."/>
        </authorList>
    </citation>
    <scope>NUCLEOTIDE SEQUENCE [LARGE SCALE GENOMIC DNA]</scope>
    <source>
        <strain evidence="1 2">MCCC 1A12703</strain>
    </source>
</reference>
<keyword evidence="2" id="KW-1185">Reference proteome</keyword>
<dbReference type="Proteomes" id="UP000279909">
    <property type="component" value="Unassembled WGS sequence"/>
</dbReference>
<protein>
    <submittedName>
        <fullName evidence="1">Uncharacterized protein</fullName>
    </submittedName>
</protein>
<dbReference type="OrthoDB" id="9903715at2"/>
<name>A0A3M8HCC4_9BACI</name>
<organism evidence="1 2">
    <name type="scientific">Lysinibacillus halotolerans</name>
    <dbReference type="NCBI Taxonomy" id="1368476"/>
    <lineage>
        <taxon>Bacteria</taxon>
        <taxon>Bacillati</taxon>
        <taxon>Bacillota</taxon>
        <taxon>Bacilli</taxon>
        <taxon>Bacillales</taxon>
        <taxon>Bacillaceae</taxon>
        <taxon>Lysinibacillus</taxon>
    </lineage>
</organism>
<gene>
    <name evidence="1" type="ORF">EC501_05855</name>
</gene>
<dbReference type="RefSeq" id="WP_122971360.1">
    <property type="nucleotide sequence ID" value="NZ_RHLQ01000010.1"/>
</dbReference>
<evidence type="ECO:0000313" key="2">
    <source>
        <dbReference type="Proteomes" id="UP000279909"/>
    </source>
</evidence>
<dbReference type="AlphaFoldDB" id="A0A3M8HCC4"/>
<evidence type="ECO:0000313" key="1">
    <source>
        <dbReference type="EMBL" id="RND00033.1"/>
    </source>
</evidence>
<accession>A0A3M8HCC4</accession>